<dbReference type="Pfam" id="PF00003">
    <property type="entry name" value="7tm_3"/>
    <property type="match status" value="1"/>
</dbReference>
<evidence type="ECO:0000256" key="3">
    <source>
        <dbReference type="ARBA" id="ARBA00022692"/>
    </source>
</evidence>
<dbReference type="PRINTS" id="PR00592">
    <property type="entry name" value="CASENSINGR"/>
</dbReference>
<dbReference type="Pfam" id="PF01094">
    <property type="entry name" value="ANF_receptor"/>
    <property type="match status" value="1"/>
</dbReference>
<dbReference type="Pfam" id="PF07562">
    <property type="entry name" value="NCD3G"/>
    <property type="match status" value="1"/>
</dbReference>
<dbReference type="AlphaFoldDB" id="A0AAW0P6K3"/>
<evidence type="ECO:0000256" key="11">
    <source>
        <dbReference type="ARBA" id="ARBA00038492"/>
    </source>
</evidence>
<evidence type="ECO:0000256" key="2">
    <source>
        <dbReference type="ARBA" id="ARBA00022475"/>
    </source>
</evidence>
<dbReference type="PANTHER" id="PTHR24061:SF506">
    <property type="entry name" value="G-PROTEIN COUPLED RECEPTOR FAMILY C GROUP 6 MEMBER A-LIKE PRECURSOR"/>
    <property type="match status" value="1"/>
</dbReference>
<keyword evidence="3 13" id="KW-0812">Transmembrane</keyword>
<evidence type="ECO:0000313" key="16">
    <source>
        <dbReference type="Proteomes" id="UP001460270"/>
    </source>
</evidence>
<evidence type="ECO:0000256" key="10">
    <source>
        <dbReference type="ARBA" id="ARBA00023224"/>
    </source>
</evidence>
<evidence type="ECO:0000256" key="7">
    <source>
        <dbReference type="ARBA" id="ARBA00023136"/>
    </source>
</evidence>
<evidence type="ECO:0000256" key="6">
    <source>
        <dbReference type="ARBA" id="ARBA00023040"/>
    </source>
</evidence>
<keyword evidence="5 13" id="KW-1133">Transmembrane helix</keyword>
<dbReference type="InterPro" id="IPR000337">
    <property type="entry name" value="GPCR_3"/>
</dbReference>
<keyword evidence="10" id="KW-0807">Transducer</keyword>
<evidence type="ECO:0000256" key="4">
    <source>
        <dbReference type="ARBA" id="ARBA00022729"/>
    </source>
</evidence>
<keyword evidence="6" id="KW-0297">G-protein coupled receptor</keyword>
<feature type="transmembrane region" description="Helical" evidence="13">
    <location>
        <begin position="550"/>
        <end position="573"/>
    </location>
</feature>
<comment type="similarity">
    <text evidence="11">Belongs to the G-protein coupled receptor 3 family. TAS1R subfamily.</text>
</comment>
<protein>
    <recommendedName>
        <fullName evidence="14">G-protein coupled receptors family 3 profile domain-containing protein</fullName>
    </recommendedName>
</protein>
<dbReference type="FunFam" id="3.40.50.2300:FF:000016">
    <property type="entry name" value="Taste 1 receptor member 2"/>
    <property type="match status" value="1"/>
</dbReference>
<evidence type="ECO:0000256" key="13">
    <source>
        <dbReference type="SAM" id="Phobius"/>
    </source>
</evidence>
<evidence type="ECO:0000256" key="1">
    <source>
        <dbReference type="ARBA" id="ARBA00004651"/>
    </source>
</evidence>
<keyword evidence="8" id="KW-0675">Receptor</keyword>
<accession>A0AAW0P6K3</accession>
<feature type="region of interest" description="Disordered" evidence="12">
    <location>
        <begin position="841"/>
        <end position="875"/>
    </location>
</feature>
<dbReference type="GO" id="GO:0005886">
    <property type="term" value="C:plasma membrane"/>
    <property type="evidence" value="ECO:0007669"/>
    <property type="project" value="UniProtKB-SubCell"/>
</dbReference>
<dbReference type="SUPFAM" id="SSF53822">
    <property type="entry name" value="Periplasmic binding protein-like I"/>
    <property type="match status" value="1"/>
</dbReference>
<evidence type="ECO:0000256" key="12">
    <source>
        <dbReference type="SAM" id="MobiDB-lite"/>
    </source>
</evidence>
<dbReference type="Gene3D" id="2.10.50.30">
    <property type="entry name" value="GPCR, family 3, nine cysteines domain"/>
    <property type="match status" value="1"/>
</dbReference>
<dbReference type="GO" id="GO:0004930">
    <property type="term" value="F:G protein-coupled receptor activity"/>
    <property type="evidence" value="ECO:0007669"/>
    <property type="project" value="UniProtKB-KW"/>
</dbReference>
<dbReference type="InterPro" id="IPR000068">
    <property type="entry name" value="GPCR_3_Ca_sens_rcpt-rel"/>
</dbReference>
<evidence type="ECO:0000313" key="15">
    <source>
        <dbReference type="EMBL" id="KAK7910218.1"/>
    </source>
</evidence>
<keyword evidence="9" id="KW-0325">Glycoprotein</keyword>
<organism evidence="15 16">
    <name type="scientific">Mugilogobius chulae</name>
    <name type="common">yellowstripe goby</name>
    <dbReference type="NCBI Taxonomy" id="88201"/>
    <lineage>
        <taxon>Eukaryota</taxon>
        <taxon>Metazoa</taxon>
        <taxon>Chordata</taxon>
        <taxon>Craniata</taxon>
        <taxon>Vertebrata</taxon>
        <taxon>Euteleostomi</taxon>
        <taxon>Actinopterygii</taxon>
        <taxon>Neopterygii</taxon>
        <taxon>Teleostei</taxon>
        <taxon>Neoteleostei</taxon>
        <taxon>Acanthomorphata</taxon>
        <taxon>Gobiaria</taxon>
        <taxon>Gobiiformes</taxon>
        <taxon>Gobioidei</taxon>
        <taxon>Gobiidae</taxon>
        <taxon>Gobionellinae</taxon>
        <taxon>Mugilogobius</taxon>
    </lineage>
</organism>
<dbReference type="FunFam" id="2.10.50.30:FF:000004">
    <property type="entry name" value="Taste receptor type 1 member 3-like protein"/>
    <property type="match status" value="1"/>
</dbReference>
<keyword evidence="4" id="KW-0732">Signal</keyword>
<evidence type="ECO:0000256" key="5">
    <source>
        <dbReference type="ARBA" id="ARBA00022989"/>
    </source>
</evidence>
<dbReference type="InterPro" id="IPR028082">
    <property type="entry name" value="Peripla_BP_I"/>
</dbReference>
<dbReference type="PRINTS" id="PR00248">
    <property type="entry name" value="GPCRMGR"/>
</dbReference>
<name>A0AAW0P6K3_9GOBI</name>
<feature type="transmembrane region" description="Helical" evidence="13">
    <location>
        <begin position="618"/>
        <end position="636"/>
    </location>
</feature>
<evidence type="ECO:0000259" key="14">
    <source>
        <dbReference type="PROSITE" id="PS50259"/>
    </source>
</evidence>
<dbReference type="PANTHER" id="PTHR24061">
    <property type="entry name" value="CALCIUM-SENSING RECEPTOR-RELATED"/>
    <property type="match status" value="1"/>
</dbReference>
<keyword evidence="2" id="KW-1003">Cell membrane</keyword>
<evidence type="ECO:0000256" key="9">
    <source>
        <dbReference type="ARBA" id="ARBA00023180"/>
    </source>
</evidence>
<dbReference type="InterPro" id="IPR038550">
    <property type="entry name" value="GPCR_3_9-Cys_sf"/>
</dbReference>
<dbReference type="PROSITE" id="PS50216">
    <property type="entry name" value="DHHC"/>
    <property type="match status" value="1"/>
</dbReference>
<dbReference type="GO" id="GO:0050909">
    <property type="term" value="P:sensory perception of taste"/>
    <property type="evidence" value="ECO:0007669"/>
    <property type="project" value="UniProtKB-ARBA"/>
</dbReference>
<comment type="caution">
    <text evidence="15">The sequence shown here is derived from an EMBL/GenBank/DDBJ whole genome shotgun (WGS) entry which is preliminary data.</text>
</comment>
<dbReference type="InterPro" id="IPR001828">
    <property type="entry name" value="ANF_lig-bd_rcpt"/>
</dbReference>
<dbReference type="PROSITE" id="PS50259">
    <property type="entry name" value="G_PROTEIN_RECEP_F3_4"/>
    <property type="match status" value="1"/>
</dbReference>
<dbReference type="EMBL" id="JBBPFD010000010">
    <property type="protein sequence ID" value="KAK7910218.1"/>
    <property type="molecule type" value="Genomic_DNA"/>
</dbReference>
<feature type="transmembrane region" description="Helical" evidence="13">
    <location>
        <begin position="656"/>
        <end position="680"/>
    </location>
</feature>
<comment type="subcellular location">
    <subcellularLocation>
        <location evidence="1">Cell membrane</location>
        <topology evidence="1">Multi-pass membrane protein</topology>
    </subcellularLocation>
</comment>
<gene>
    <name evidence="15" type="ORF">WMY93_014902</name>
</gene>
<dbReference type="InterPro" id="IPR017978">
    <property type="entry name" value="GPCR_3_C"/>
</dbReference>
<reference evidence="16" key="1">
    <citation type="submission" date="2024-04" db="EMBL/GenBank/DDBJ databases">
        <title>Salinicola lusitanus LLJ914,a marine bacterium isolated from the Okinawa Trough.</title>
        <authorList>
            <person name="Li J."/>
        </authorList>
    </citation>
    <scope>NUCLEOTIDE SEQUENCE [LARGE SCALE GENOMIC DNA]</scope>
</reference>
<dbReference type="InterPro" id="IPR011500">
    <property type="entry name" value="GPCR_3_9-Cys_dom"/>
</dbReference>
<keyword evidence="16" id="KW-1185">Reference proteome</keyword>
<proteinExistence type="inferred from homology"/>
<sequence>MLPCHGSIQNLTARTRPESYQCSDFALVPFVRSLAAIHAIEEVNAAGVLPGIHLGYVMCDTCSHSSKALQNVELMLSHNSSIHTQCDYTDYRPEVKAVLGARYSETSISVAKLLSVYMIPLLSSTSSCPALSDKLRYPVFLRTVPSDVHQTRALTQLMVHFSWNWVGVVYRDDDYGKAALQSFLQDAQRANVCVAYQEVLPFQFHPQHNAAEVQRVARQICSSSAQVVLLLLKPEQVMAIFIEMIKTNTKKIWIASDSWASNGPLAQMEGINKVGDILGFMFISGKSKSFDNYLRNLSVPPGGYNHFIEEYKNLRFNCTPECFQNNTPSYCPSNDLLKIKSPKACEFTDPQAQNDDYLVETLDTGEAFLERVAVWAVAHALRKVLHCNSSSCTGETDFPPWKLLEEMKKVNFEYEDHTFYFDDKGDSLNGYDLLMWTKEGNHRTFSKIGRYRALDECIQIDQVSLDWLTTNNSTVPVCRCSERCQPGFFKKILNVSCCYKCIPCDEGSFTDDWDKEDCKICPNDTWCLQGQDHCLPRQEVYLRWTAAHSIAIMAATGFGFLLLLFVLILFWIYRESSTMKRAEVSISTVMIAGLSVSFASVICFMGKPCFHLCRARQVMYAMGFTMCVSCVLVKAYRTFLAFLPFGQMLHRRLNKLYQPATIIIVLTFLQGTALPIIWIFPYFFEPRIVECLPSFRKLDYQVDYDNHPLYKHGKTGRKHFTESWLEVQQLVYREKSRGESTQPCGDPVRLFTNICPRDIVLPKEEGYRYNWSLNKHCPKCNECPSKDGREWKHCSMCEKCVKPSWKHCGSCGRCALPDHPCGIGKEQGCFNCGSLKHKRNKPTNLDPKPKRGKRLDQSSRLKRIGSPEQREEPRRQRLCLL</sequence>
<keyword evidence="7 13" id="KW-0472">Membrane</keyword>
<dbReference type="Proteomes" id="UP001460270">
    <property type="component" value="Unassembled WGS sequence"/>
</dbReference>
<feature type="transmembrane region" description="Helical" evidence="13">
    <location>
        <begin position="585"/>
        <end position="606"/>
    </location>
</feature>
<dbReference type="Gene3D" id="3.40.50.2300">
    <property type="match status" value="2"/>
</dbReference>
<evidence type="ECO:0000256" key="8">
    <source>
        <dbReference type="ARBA" id="ARBA00023170"/>
    </source>
</evidence>
<feature type="domain" description="G-protein coupled receptors family 3 profile" evidence="14">
    <location>
        <begin position="548"/>
        <end position="642"/>
    </location>
</feature>